<dbReference type="Proteomes" id="UP000683925">
    <property type="component" value="Unassembled WGS sequence"/>
</dbReference>
<feature type="coiled-coil region" evidence="1">
    <location>
        <begin position="75"/>
        <end position="337"/>
    </location>
</feature>
<gene>
    <name evidence="3" type="ORF">POCTA_138.1.T0230375</name>
</gene>
<feature type="region of interest" description="Disordered" evidence="2">
    <location>
        <begin position="729"/>
        <end position="759"/>
    </location>
</feature>
<dbReference type="OrthoDB" id="303281at2759"/>
<organism evidence="3 4">
    <name type="scientific">Paramecium octaurelia</name>
    <dbReference type="NCBI Taxonomy" id="43137"/>
    <lineage>
        <taxon>Eukaryota</taxon>
        <taxon>Sar</taxon>
        <taxon>Alveolata</taxon>
        <taxon>Ciliophora</taxon>
        <taxon>Intramacronucleata</taxon>
        <taxon>Oligohymenophorea</taxon>
        <taxon>Peniculida</taxon>
        <taxon>Parameciidae</taxon>
        <taxon>Paramecium</taxon>
    </lineage>
</organism>
<reference evidence="3" key="1">
    <citation type="submission" date="2021-01" db="EMBL/GenBank/DDBJ databases">
        <authorList>
            <consortium name="Genoscope - CEA"/>
            <person name="William W."/>
        </authorList>
    </citation>
    <scope>NUCLEOTIDE SEQUENCE</scope>
</reference>
<evidence type="ECO:0000313" key="4">
    <source>
        <dbReference type="Proteomes" id="UP000683925"/>
    </source>
</evidence>
<sequence length="759" mass="90926">MFEDDKDRKFKQANDNVKYLESQLTPLVESNSKLKESIHALQYYMEQRRLDFAQLLSYKKERHLQINLSDMVDVYEWLKKDIENYLEQIQELETENKMFKLFIQQQDEETRNEIEKLNATILKHEQTITKQLEQFNLEQKKNSDHQITLKLEFNKKLENQEIKFKDLIQLIELEKDEISKKYQQLDDEYQQKLKKQKQELVNQFDKQERQNQTEFSKQIKELNDQIQKLDIKNRQHLTELQNIKQDNGLLAQQCSQQQKSITKLNRQVENLLQTLKSNRDEITALNLEKTNLINQIESLKQQIEKLNKKEIELQQYIKNQRDQYAEQQTKFENLISEQETTIKEINSQIGKKELCIKELSDMNVKIDKTYQDKLNKQRIKYEQLLYPNKFINTDQLLYKETMIQHDDTAIKEVIEDYELMLSQYSNQLESQTIKLQALEKSFQDKLNALKLQFDQKAAKLAKDYEQKFLRESKQQKLQIEELTLLKQKELEAQKIKQNTELEKLNLEFENKTQHYVNQIQNLQNQANEDAKIIDQLNQLIISLQDNTYELKKSHEQQLEMLRSNHSIGKQQLTAAFEERFNKVNDELKKLQLEKESFEIIRIQDQKALNEAKKKIEQQQLTITQTKEESKQQQQVIGEQAYMMEQYQLQIQRLNELIKQLQQEVENSKQIYNIFRNQPTIMHRQSDDSHYKSDIKKAANTQFKFSRTKQVTRQSNRPALHNTSTTFILQNGAEQQQLPKVRSISTNQIRTTPRHHSSQV</sequence>
<evidence type="ECO:0000256" key="2">
    <source>
        <dbReference type="SAM" id="MobiDB-lite"/>
    </source>
</evidence>
<dbReference type="AlphaFoldDB" id="A0A8S1T963"/>
<evidence type="ECO:0000256" key="1">
    <source>
        <dbReference type="SAM" id="Coils"/>
    </source>
</evidence>
<feature type="coiled-coil region" evidence="1">
    <location>
        <begin position="487"/>
        <end position="539"/>
    </location>
</feature>
<feature type="coiled-coil region" evidence="1">
    <location>
        <begin position="414"/>
        <end position="441"/>
    </location>
</feature>
<feature type="coiled-coil region" evidence="1">
    <location>
        <begin position="573"/>
        <end position="677"/>
    </location>
</feature>
<name>A0A8S1T963_PAROT</name>
<keyword evidence="1" id="KW-0175">Coiled coil</keyword>
<comment type="caution">
    <text evidence="3">The sequence shown here is derived from an EMBL/GenBank/DDBJ whole genome shotgun (WGS) entry which is preliminary data.</text>
</comment>
<evidence type="ECO:0000313" key="3">
    <source>
        <dbReference type="EMBL" id="CAD8150521.1"/>
    </source>
</evidence>
<keyword evidence="4" id="KW-1185">Reference proteome</keyword>
<dbReference type="OMA" id="SIHALQY"/>
<dbReference type="EMBL" id="CAJJDP010000023">
    <property type="protein sequence ID" value="CAD8150521.1"/>
    <property type="molecule type" value="Genomic_DNA"/>
</dbReference>
<accession>A0A8S1T963</accession>
<proteinExistence type="predicted"/>
<feature type="compositionally biased region" description="Polar residues" evidence="2">
    <location>
        <begin position="729"/>
        <end position="750"/>
    </location>
</feature>
<protein>
    <submittedName>
        <fullName evidence="3">Uncharacterized protein</fullName>
    </submittedName>
</protein>